<dbReference type="AlphaFoldDB" id="A0A8K0A0H4"/>
<organism evidence="2 3">
    <name type="scientific">Branchiostoma lanceolatum</name>
    <name type="common">Common lancelet</name>
    <name type="synonym">Amphioxus lanceolatum</name>
    <dbReference type="NCBI Taxonomy" id="7740"/>
    <lineage>
        <taxon>Eukaryota</taxon>
        <taxon>Metazoa</taxon>
        <taxon>Chordata</taxon>
        <taxon>Cephalochordata</taxon>
        <taxon>Leptocardii</taxon>
        <taxon>Amphioxiformes</taxon>
        <taxon>Branchiostomatidae</taxon>
        <taxon>Branchiostoma</taxon>
    </lineage>
</organism>
<feature type="chain" id="PRO_5035470932" evidence="1">
    <location>
        <begin position="43"/>
        <end position="238"/>
    </location>
</feature>
<gene>
    <name evidence="2" type="primary">CACNA2D2</name>
    <name evidence="2" type="ORF">BLAG_LOCUS19568</name>
</gene>
<reference evidence="2" key="1">
    <citation type="submission" date="2022-01" db="EMBL/GenBank/DDBJ databases">
        <authorList>
            <person name="Braso-Vives M."/>
        </authorList>
    </citation>
    <scope>NUCLEOTIDE SEQUENCE</scope>
</reference>
<keyword evidence="3" id="KW-1185">Reference proteome</keyword>
<evidence type="ECO:0000313" key="3">
    <source>
        <dbReference type="Proteomes" id="UP000838412"/>
    </source>
</evidence>
<dbReference type="EMBL" id="OV696690">
    <property type="protein sequence ID" value="CAH1265660.1"/>
    <property type="molecule type" value="Genomic_DNA"/>
</dbReference>
<protein>
    <submittedName>
        <fullName evidence="2">CACNA2D2 protein</fullName>
    </submittedName>
</protein>
<feature type="signal peptide" evidence="1">
    <location>
        <begin position="1"/>
        <end position="42"/>
    </location>
</feature>
<proteinExistence type="predicted"/>
<dbReference type="Proteomes" id="UP000838412">
    <property type="component" value="Chromosome 5"/>
</dbReference>
<accession>A0A8K0A0H4</accession>
<evidence type="ECO:0000313" key="2">
    <source>
        <dbReference type="EMBL" id="CAH1265660.1"/>
    </source>
</evidence>
<dbReference type="OrthoDB" id="10553117at2759"/>
<name>A0A8K0A0H4_BRALA</name>
<sequence length="238" mass="26423">MLMRPRGGACTCPSQRGSAQFNMAATRLAAAFLLASLTSSSALQHPSLTIVNEWGDRLEEELYNIVRKYSGVEELKNFYRDHSVNLNVVDVDGQVLVQQTAKEIDGLALQEDEGLRGNKKVRFRLSGLWTPGLSSIFSPCSGTTCQRSGKALEFLSSTAFISSGDPRVNEWGDRLEEELYNIVRKYSGVEELKNFYRDHSVNLNVVDVDGQVLVQQTAKEIDGLLSKKMKALEVTSIE</sequence>
<keyword evidence="1" id="KW-0732">Signal</keyword>
<evidence type="ECO:0000256" key="1">
    <source>
        <dbReference type="SAM" id="SignalP"/>
    </source>
</evidence>